<keyword evidence="1" id="KW-1133">Transmembrane helix</keyword>
<dbReference type="EMBL" id="UAWG01000001">
    <property type="protein sequence ID" value="SQB57939.1"/>
    <property type="molecule type" value="Genomic_DNA"/>
</dbReference>
<feature type="transmembrane region" description="Helical" evidence="1">
    <location>
        <begin position="12"/>
        <end position="32"/>
    </location>
</feature>
<proteinExistence type="predicted"/>
<reference evidence="3 4" key="1">
    <citation type="submission" date="2018-06" db="EMBL/GenBank/DDBJ databases">
        <authorList>
            <consortium name="Pathogen Informatics"/>
            <person name="Doyle S."/>
        </authorList>
    </citation>
    <scope>NUCLEOTIDE SEQUENCE [LARGE SCALE GENOMIC DNA]</scope>
    <source>
        <strain evidence="3 4">NCTC10719</strain>
    </source>
</reference>
<protein>
    <recommendedName>
        <fullName evidence="2">Thoeris protein ThsA Macro domain-containing protein</fullName>
    </recommendedName>
</protein>
<evidence type="ECO:0000259" key="2">
    <source>
        <dbReference type="Pfam" id="PF20016"/>
    </source>
</evidence>
<name>A0A2X3A708_CLOPF</name>
<evidence type="ECO:0000313" key="3">
    <source>
        <dbReference type="EMBL" id="SQB57939.1"/>
    </source>
</evidence>
<dbReference type="InterPro" id="IPR045535">
    <property type="entry name" value="ThsA_Macro"/>
</dbReference>
<keyword evidence="1" id="KW-0472">Membrane</keyword>
<sequence>MKVKVKILDTKIIKSFLTIMGILGGIYTYVTIFFEVPDKFKNKINIVIFVTLILGGIYLFLWLKANKLSKVSLNINGSDLDVKVGDIFEEDGFKVIAFNEYFDTQVDDIIIAESTLNGIFIKKKLGVTLSEFDDYIEKELDSLDLVLEVNENRKMGKKKKYPLGTICKYNEYFLTALTKFDDKNKAEILLKDYVNFLMNFWNEVDRLYAGKSVAVPLLGSGQTRIKDKIDISDQELLEILIWSFKISRIKFNYPAKVSIIIHSSKKDKINFFKLKELV</sequence>
<accession>A0A2X3A708</accession>
<feature type="domain" description="Thoeris protein ThsA Macro" evidence="2">
    <location>
        <begin position="81"/>
        <end position="262"/>
    </location>
</feature>
<evidence type="ECO:0000313" key="4">
    <source>
        <dbReference type="Proteomes" id="UP000249986"/>
    </source>
</evidence>
<organism evidence="3 4">
    <name type="scientific">Clostridium perfringens</name>
    <dbReference type="NCBI Taxonomy" id="1502"/>
    <lineage>
        <taxon>Bacteria</taxon>
        <taxon>Bacillati</taxon>
        <taxon>Bacillota</taxon>
        <taxon>Clostridia</taxon>
        <taxon>Eubacteriales</taxon>
        <taxon>Clostridiaceae</taxon>
        <taxon>Clostridium</taxon>
    </lineage>
</organism>
<keyword evidence="1" id="KW-0812">Transmembrane</keyword>
<dbReference type="RefSeq" id="WP_111926041.1">
    <property type="nucleotide sequence ID" value="NZ_JAQDMB010000151.1"/>
</dbReference>
<gene>
    <name evidence="3" type="ORF">NCTC10719_00533</name>
</gene>
<dbReference type="Pfam" id="PF20016">
    <property type="entry name" value="ThsA_Macro"/>
    <property type="match status" value="1"/>
</dbReference>
<feature type="transmembrane region" description="Helical" evidence="1">
    <location>
        <begin position="44"/>
        <end position="63"/>
    </location>
</feature>
<dbReference type="AlphaFoldDB" id="A0A2X3A708"/>
<dbReference type="Proteomes" id="UP000249986">
    <property type="component" value="Unassembled WGS sequence"/>
</dbReference>
<evidence type="ECO:0000256" key="1">
    <source>
        <dbReference type="SAM" id="Phobius"/>
    </source>
</evidence>